<gene>
    <name evidence="2" type="ORF">LCGC14_2480680</name>
</gene>
<comment type="similarity">
    <text evidence="1">Belongs to the UPF0235 family.</text>
</comment>
<dbReference type="HAMAP" id="MF_00634">
    <property type="entry name" value="UPF0235"/>
    <property type="match status" value="1"/>
</dbReference>
<dbReference type="NCBIfam" id="TIGR00251">
    <property type="entry name" value="DUF167 family protein"/>
    <property type="match status" value="1"/>
</dbReference>
<evidence type="ECO:0000313" key="2">
    <source>
        <dbReference type="EMBL" id="KKL17922.1"/>
    </source>
</evidence>
<dbReference type="PANTHER" id="PTHR13420:SF7">
    <property type="entry name" value="UPF0235 PROTEIN C15ORF40"/>
    <property type="match status" value="1"/>
</dbReference>
<reference evidence="2" key="1">
    <citation type="journal article" date="2015" name="Nature">
        <title>Complex archaea that bridge the gap between prokaryotes and eukaryotes.</title>
        <authorList>
            <person name="Spang A."/>
            <person name="Saw J.H."/>
            <person name="Jorgensen S.L."/>
            <person name="Zaremba-Niedzwiedzka K."/>
            <person name="Martijn J."/>
            <person name="Lind A.E."/>
            <person name="van Eijk R."/>
            <person name="Schleper C."/>
            <person name="Guy L."/>
            <person name="Ettema T.J."/>
        </authorList>
    </citation>
    <scope>NUCLEOTIDE SEQUENCE</scope>
</reference>
<dbReference type="InterPro" id="IPR036591">
    <property type="entry name" value="YggU-like_sf"/>
</dbReference>
<dbReference type="InterPro" id="IPR003746">
    <property type="entry name" value="DUF167"/>
</dbReference>
<name>A0A0F9BVE1_9ZZZZ</name>
<protein>
    <submittedName>
        <fullName evidence="2">Uncharacterized protein</fullName>
    </submittedName>
</protein>
<organism evidence="2">
    <name type="scientific">marine sediment metagenome</name>
    <dbReference type="NCBI Taxonomy" id="412755"/>
    <lineage>
        <taxon>unclassified sequences</taxon>
        <taxon>metagenomes</taxon>
        <taxon>ecological metagenomes</taxon>
    </lineage>
</organism>
<dbReference type="Pfam" id="PF02594">
    <property type="entry name" value="DUF167"/>
    <property type="match status" value="1"/>
</dbReference>
<evidence type="ECO:0000256" key="1">
    <source>
        <dbReference type="ARBA" id="ARBA00010364"/>
    </source>
</evidence>
<dbReference type="SMART" id="SM01152">
    <property type="entry name" value="DUF167"/>
    <property type="match status" value="1"/>
</dbReference>
<dbReference type="AlphaFoldDB" id="A0A0F9BVE1"/>
<proteinExistence type="inferred from homology"/>
<dbReference type="EMBL" id="LAZR01039067">
    <property type="protein sequence ID" value="KKL17922.1"/>
    <property type="molecule type" value="Genomic_DNA"/>
</dbReference>
<dbReference type="Gene3D" id="3.30.1200.10">
    <property type="entry name" value="YggU-like"/>
    <property type="match status" value="1"/>
</dbReference>
<dbReference type="SUPFAM" id="SSF69786">
    <property type="entry name" value="YggU-like"/>
    <property type="match status" value="1"/>
</dbReference>
<sequence>MIIKVKIIPKSKVNQIISFEEDTLKIRIKASPEKGKANKELIRFIAKSLSIAQNRISIVSGHTSRLKKLQIEGISKKDFTQVIVNK</sequence>
<dbReference type="GO" id="GO:0005737">
    <property type="term" value="C:cytoplasm"/>
    <property type="evidence" value="ECO:0007669"/>
    <property type="project" value="TreeGrafter"/>
</dbReference>
<comment type="caution">
    <text evidence="2">The sequence shown here is derived from an EMBL/GenBank/DDBJ whole genome shotgun (WGS) entry which is preliminary data.</text>
</comment>
<dbReference type="PANTHER" id="PTHR13420">
    <property type="entry name" value="UPF0235 PROTEIN C15ORF40"/>
    <property type="match status" value="1"/>
</dbReference>
<accession>A0A0F9BVE1</accession>